<gene>
    <name evidence="2" type="ORF">CMV_025915</name>
</gene>
<evidence type="ECO:0000313" key="3">
    <source>
        <dbReference type="Proteomes" id="UP000737018"/>
    </source>
</evidence>
<keyword evidence="1" id="KW-0472">Membrane</keyword>
<dbReference type="EMBL" id="JRKL02007170">
    <property type="protein sequence ID" value="KAF3948030.1"/>
    <property type="molecule type" value="Genomic_DNA"/>
</dbReference>
<keyword evidence="1" id="KW-1133">Transmembrane helix</keyword>
<feature type="transmembrane region" description="Helical" evidence="1">
    <location>
        <begin position="199"/>
        <end position="219"/>
    </location>
</feature>
<accession>A0A8J4Q8M4</accession>
<name>A0A8J4Q8M4_9ROSI</name>
<dbReference type="OrthoDB" id="1742542at2759"/>
<protein>
    <submittedName>
        <fullName evidence="2">Uncharacterized protein</fullName>
    </submittedName>
</protein>
<dbReference type="Proteomes" id="UP000737018">
    <property type="component" value="Unassembled WGS sequence"/>
</dbReference>
<evidence type="ECO:0000313" key="2">
    <source>
        <dbReference type="EMBL" id="KAF3948030.1"/>
    </source>
</evidence>
<evidence type="ECO:0000256" key="1">
    <source>
        <dbReference type="SAM" id="Phobius"/>
    </source>
</evidence>
<dbReference type="AlphaFoldDB" id="A0A8J4Q8M4"/>
<keyword evidence="3" id="KW-1185">Reference proteome</keyword>
<organism evidence="2 3">
    <name type="scientific">Castanea mollissima</name>
    <name type="common">Chinese chestnut</name>
    <dbReference type="NCBI Taxonomy" id="60419"/>
    <lineage>
        <taxon>Eukaryota</taxon>
        <taxon>Viridiplantae</taxon>
        <taxon>Streptophyta</taxon>
        <taxon>Embryophyta</taxon>
        <taxon>Tracheophyta</taxon>
        <taxon>Spermatophyta</taxon>
        <taxon>Magnoliopsida</taxon>
        <taxon>eudicotyledons</taxon>
        <taxon>Gunneridae</taxon>
        <taxon>Pentapetalae</taxon>
        <taxon>rosids</taxon>
        <taxon>fabids</taxon>
        <taxon>Fagales</taxon>
        <taxon>Fagaceae</taxon>
        <taxon>Castanea</taxon>
    </lineage>
</organism>
<sequence>TSLPVYSAASGNRAPIEGDAGRRLGSREAMSFSQGLHQSNGPVAAHYVYSGWRVYAGLGDSFLLGRCWLPSGGCNALAGGTEVLLVSRLAGTIWGLWIAGFAKRFTRSSGMALSSTRACALTWLGSSPPEGRMRRCSKRCNSRMRPAADRNLGNSVGAIESVARGLGVSHTLDACGWGSLRLLPFLPVHHGLLRGVRSLASAVGLTIVTWLILPVVICLSQRLSHACLSISNYTVKLRMAH</sequence>
<keyword evidence="1" id="KW-0812">Transmembrane</keyword>
<reference evidence="2" key="1">
    <citation type="submission" date="2020-03" db="EMBL/GenBank/DDBJ databases">
        <title>Castanea mollissima Vanexum genome sequencing.</title>
        <authorList>
            <person name="Staton M."/>
        </authorList>
    </citation>
    <scope>NUCLEOTIDE SEQUENCE</scope>
    <source>
        <tissue evidence="2">Leaf</tissue>
    </source>
</reference>
<feature type="non-terminal residue" evidence="2">
    <location>
        <position position="1"/>
    </location>
</feature>
<proteinExistence type="predicted"/>
<comment type="caution">
    <text evidence="2">The sequence shown here is derived from an EMBL/GenBank/DDBJ whole genome shotgun (WGS) entry which is preliminary data.</text>
</comment>